<proteinExistence type="predicted"/>
<sequence length="163" mass="19347">MTQYRNLVIYHYNDFKILKVKIILKQSNSKYIEPLKFSIKKELYHIVGRARYYFLQWLSLCLYGTCHQLKHIFKQVGELWLGFAILLYPPLKHMLSHYFNMVMSLVNFLSSQQNLYLPASMILLSDFKRKDDESNKGYFSSKVYIRDRGPLHPTTLSLTVTPL</sequence>
<dbReference type="Proteomes" id="UP000037069">
    <property type="component" value="Unassembled WGS sequence"/>
</dbReference>
<reference evidence="1 2" key="1">
    <citation type="journal article" date="2015" name="Nat. Commun.">
        <title>Lucilia cuprina genome unlocks parasitic fly biology to underpin future interventions.</title>
        <authorList>
            <person name="Anstead C.A."/>
            <person name="Korhonen P.K."/>
            <person name="Young N.D."/>
            <person name="Hall R.S."/>
            <person name="Jex A.R."/>
            <person name="Murali S.C."/>
            <person name="Hughes D.S."/>
            <person name="Lee S.F."/>
            <person name="Perry T."/>
            <person name="Stroehlein A.J."/>
            <person name="Ansell B.R."/>
            <person name="Breugelmans B."/>
            <person name="Hofmann A."/>
            <person name="Qu J."/>
            <person name="Dugan S."/>
            <person name="Lee S.L."/>
            <person name="Chao H."/>
            <person name="Dinh H."/>
            <person name="Han Y."/>
            <person name="Doddapaneni H.V."/>
            <person name="Worley K.C."/>
            <person name="Muzny D.M."/>
            <person name="Ioannidis P."/>
            <person name="Waterhouse R.M."/>
            <person name="Zdobnov E.M."/>
            <person name="James P.J."/>
            <person name="Bagnall N.H."/>
            <person name="Kotze A.C."/>
            <person name="Gibbs R.A."/>
            <person name="Richards S."/>
            <person name="Batterham P."/>
            <person name="Gasser R.B."/>
        </authorList>
    </citation>
    <scope>NUCLEOTIDE SEQUENCE [LARGE SCALE GENOMIC DNA]</scope>
    <source>
        <strain evidence="1 2">LS</strain>
        <tissue evidence="1">Full body</tissue>
    </source>
</reference>
<keyword evidence="2" id="KW-1185">Reference proteome</keyword>
<dbReference type="AlphaFoldDB" id="A0A0L0BPP2"/>
<comment type="caution">
    <text evidence="1">The sequence shown here is derived from an EMBL/GenBank/DDBJ whole genome shotgun (WGS) entry which is preliminary data.</text>
</comment>
<name>A0A0L0BPP2_LUCCU</name>
<evidence type="ECO:0000313" key="2">
    <source>
        <dbReference type="Proteomes" id="UP000037069"/>
    </source>
</evidence>
<organism evidence="1 2">
    <name type="scientific">Lucilia cuprina</name>
    <name type="common">Green bottle fly</name>
    <name type="synonym">Australian sheep blowfly</name>
    <dbReference type="NCBI Taxonomy" id="7375"/>
    <lineage>
        <taxon>Eukaryota</taxon>
        <taxon>Metazoa</taxon>
        <taxon>Ecdysozoa</taxon>
        <taxon>Arthropoda</taxon>
        <taxon>Hexapoda</taxon>
        <taxon>Insecta</taxon>
        <taxon>Pterygota</taxon>
        <taxon>Neoptera</taxon>
        <taxon>Endopterygota</taxon>
        <taxon>Diptera</taxon>
        <taxon>Brachycera</taxon>
        <taxon>Muscomorpha</taxon>
        <taxon>Oestroidea</taxon>
        <taxon>Calliphoridae</taxon>
        <taxon>Luciliinae</taxon>
        <taxon>Lucilia</taxon>
    </lineage>
</organism>
<dbReference type="EMBL" id="JRES01001648">
    <property type="protein sequence ID" value="KNC21194.1"/>
    <property type="molecule type" value="Genomic_DNA"/>
</dbReference>
<evidence type="ECO:0000313" key="1">
    <source>
        <dbReference type="EMBL" id="KNC21194.1"/>
    </source>
</evidence>
<protein>
    <submittedName>
        <fullName evidence="1">Uncharacterized protein</fullName>
    </submittedName>
</protein>
<gene>
    <name evidence="1" type="ORF">FF38_06486</name>
</gene>
<accession>A0A0L0BPP2</accession>